<dbReference type="PROSITE" id="PS50016">
    <property type="entry name" value="ZF_PHD_2"/>
    <property type="match status" value="1"/>
</dbReference>
<feature type="binding site" evidence="9">
    <location>
        <position position="276"/>
    </location>
    <ligand>
        <name>Zn(2+)</name>
        <dbReference type="ChEBI" id="CHEBI:29105"/>
        <label>1</label>
    </ligand>
</feature>
<gene>
    <name evidence="14" type="ORF">ZYGR_0AG03950</name>
</gene>
<dbReference type="InterPro" id="IPR024610">
    <property type="entry name" value="ING_N_histone-binding"/>
</dbReference>
<accession>A0A1Q3A9K2</accession>
<comment type="caution">
    <text evidence="14">The sequence shown here is derived from an EMBL/GenBank/DDBJ whole genome shotgun (WGS) entry which is preliminary data.</text>
</comment>
<evidence type="ECO:0000256" key="1">
    <source>
        <dbReference type="ARBA" id="ARBA00004123"/>
    </source>
</evidence>
<dbReference type="PROSITE" id="PS01359">
    <property type="entry name" value="ZF_PHD_1"/>
    <property type="match status" value="1"/>
</dbReference>
<keyword evidence="3 9" id="KW-0479">Metal-binding</keyword>
<dbReference type="InterPro" id="IPR019786">
    <property type="entry name" value="Zinc_finger_PHD-type_CS"/>
</dbReference>
<dbReference type="InterPro" id="IPR011011">
    <property type="entry name" value="Znf_FYVE_PHD"/>
</dbReference>
<dbReference type="SUPFAM" id="SSF57903">
    <property type="entry name" value="FYVE/PHD zinc finger"/>
    <property type="match status" value="1"/>
</dbReference>
<evidence type="ECO:0000256" key="3">
    <source>
        <dbReference type="ARBA" id="ARBA00022723"/>
    </source>
</evidence>
<evidence type="ECO:0000256" key="10">
    <source>
        <dbReference type="PROSITE-ProRule" id="PRU00146"/>
    </source>
</evidence>
<feature type="binding site" evidence="9">
    <location>
        <position position="314"/>
    </location>
    <ligand>
        <name>Zn(2+)</name>
        <dbReference type="ChEBI" id="CHEBI:29105"/>
        <label>2</label>
    </ligand>
</feature>
<sequence>MNNQGSTRQRYPRPLPMSVPANLYAGLNDIVDVLEEFPVESSRYLTLLHEIDAKCVHSTPQLNKEIDRFISKSKDSSGFQNLANINQLFQELMPSLEEKMHVSSIMLESLQHLTSRLELDYEVAIKNQEIPSKLRVGVDNHPAMHLHYELMSKIDAKNHHAQAANGGGNGNGSRSSQAQKSESRREAMVANKKPLPIQDTPSMAATPDEDYEEDPNAKKRANIALPPRSVAPPEKKRKRRANVSTVAIPSTSPPVSSVDPANPKINEFGEPLYCYCNQVAYGEMVGCDGANCELEWFHLPCIHLDHLPKGKWYCDDCKRKKS</sequence>
<dbReference type="InterPro" id="IPR013083">
    <property type="entry name" value="Znf_RING/FYVE/PHD"/>
</dbReference>
<dbReference type="Gene3D" id="3.30.40.10">
    <property type="entry name" value="Zinc/RING finger domain, C3HC4 (zinc finger)"/>
    <property type="match status" value="1"/>
</dbReference>
<dbReference type="PANTHER" id="PTHR10333">
    <property type="entry name" value="INHIBITOR OF GROWTH PROTEIN"/>
    <property type="match status" value="1"/>
</dbReference>
<feature type="binding site" evidence="9">
    <location>
        <position position="301"/>
    </location>
    <ligand>
        <name>Zn(2+)</name>
        <dbReference type="ChEBI" id="CHEBI:29105"/>
        <label>1</label>
    </ligand>
</feature>
<protein>
    <recommendedName>
        <fullName evidence="11">Chromatin modification-related protein</fullName>
    </recommendedName>
</protein>
<comment type="subcellular location">
    <subcellularLocation>
        <location evidence="1 11">Nucleus</location>
    </subcellularLocation>
</comment>
<dbReference type="GO" id="GO:0006355">
    <property type="term" value="P:regulation of DNA-templated transcription"/>
    <property type="evidence" value="ECO:0007669"/>
    <property type="project" value="TreeGrafter"/>
</dbReference>
<feature type="compositionally biased region" description="Low complexity" evidence="12">
    <location>
        <begin position="243"/>
        <end position="261"/>
    </location>
</feature>
<dbReference type="Gene3D" id="6.10.140.1740">
    <property type="match status" value="1"/>
</dbReference>
<dbReference type="InterPro" id="IPR001965">
    <property type="entry name" value="Znf_PHD"/>
</dbReference>
<dbReference type="AlphaFoldDB" id="A0A1Q3A9K2"/>
<keyword evidence="6 11" id="KW-0156">Chromatin regulator</keyword>
<feature type="site" description="Histone H3K4me3 binding" evidence="8">
    <location>
        <position position="284"/>
    </location>
</feature>
<dbReference type="InterPro" id="IPR028651">
    <property type="entry name" value="ING_fam"/>
</dbReference>
<feature type="domain" description="PHD-type" evidence="13">
    <location>
        <begin position="271"/>
        <end position="320"/>
    </location>
</feature>
<dbReference type="PANTHER" id="PTHR10333:SF42">
    <property type="entry name" value="INHIBITOR OF GROWTH PROTEIN 5"/>
    <property type="match status" value="1"/>
</dbReference>
<feature type="binding site" evidence="9">
    <location>
        <position position="317"/>
    </location>
    <ligand>
        <name>Zn(2+)</name>
        <dbReference type="ChEBI" id="CHEBI:29105"/>
        <label>2</label>
    </ligand>
</feature>
<evidence type="ECO:0000256" key="6">
    <source>
        <dbReference type="ARBA" id="ARBA00022853"/>
    </source>
</evidence>
<evidence type="ECO:0000313" key="15">
    <source>
        <dbReference type="Proteomes" id="UP000187013"/>
    </source>
</evidence>
<feature type="region of interest" description="Disordered" evidence="12">
    <location>
        <begin position="161"/>
        <end position="261"/>
    </location>
</feature>
<feature type="binding site" evidence="9">
    <location>
        <position position="274"/>
    </location>
    <ligand>
        <name>Zn(2+)</name>
        <dbReference type="ChEBI" id="CHEBI:29105"/>
        <label>1</label>
    </ligand>
</feature>
<keyword evidence="4 10" id="KW-0863">Zinc-finger</keyword>
<feature type="binding site" evidence="9">
    <location>
        <position position="298"/>
    </location>
    <ligand>
        <name>Zn(2+)</name>
        <dbReference type="ChEBI" id="CHEBI:29105"/>
        <label>1</label>
    </ligand>
</feature>
<feature type="site" description="Histone H3K4me3 binding" evidence="8">
    <location>
        <position position="273"/>
    </location>
</feature>
<dbReference type="InterPro" id="IPR019787">
    <property type="entry name" value="Znf_PHD-finger"/>
</dbReference>
<evidence type="ECO:0000259" key="13">
    <source>
        <dbReference type="PROSITE" id="PS50016"/>
    </source>
</evidence>
<dbReference type="Pfam" id="PF12998">
    <property type="entry name" value="ING"/>
    <property type="match status" value="1"/>
</dbReference>
<feature type="site" description="Histone H3K4me3 binding" evidence="8">
    <location>
        <position position="288"/>
    </location>
</feature>
<dbReference type="GO" id="GO:0033698">
    <property type="term" value="C:Rpd3L complex"/>
    <property type="evidence" value="ECO:0007669"/>
    <property type="project" value="TreeGrafter"/>
</dbReference>
<dbReference type="GO" id="GO:0008270">
    <property type="term" value="F:zinc ion binding"/>
    <property type="evidence" value="ECO:0007669"/>
    <property type="project" value="UniProtKB-KW"/>
</dbReference>
<evidence type="ECO:0000313" key="14">
    <source>
        <dbReference type="EMBL" id="GAV52404.1"/>
    </source>
</evidence>
<reference evidence="14 15" key="1">
    <citation type="submission" date="2016-08" db="EMBL/GenBank/DDBJ databases">
        <title>Draft genome sequence of allopolyploid Zygosaccharomyces rouxii.</title>
        <authorList>
            <person name="Watanabe J."/>
            <person name="Uehara K."/>
            <person name="Mogi Y."/>
            <person name="Tsukioka Y."/>
        </authorList>
    </citation>
    <scope>NUCLEOTIDE SEQUENCE [LARGE SCALE GENOMIC DNA]</scope>
    <source>
        <strain evidence="14 15">NBRC 110957</strain>
    </source>
</reference>
<organism evidence="14 15">
    <name type="scientific">Zygosaccharomyces rouxii</name>
    <dbReference type="NCBI Taxonomy" id="4956"/>
    <lineage>
        <taxon>Eukaryota</taxon>
        <taxon>Fungi</taxon>
        <taxon>Dikarya</taxon>
        <taxon>Ascomycota</taxon>
        <taxon>Saccharomycotina</taxon>
        <taxon>Saccharomycetes</taxon>
        <taxon>Saccharomycetales</taxon>
        <taxon>Saccharomycetaceae</taxon>
        <taxon>Zygosaccharomyces</taxon>
    </lineage>
</organism>
<evidence type="ECO:0000256" key="8">
    <source>
        <dbReference type="PIRSR" id="PIRSR628651-50"/>
    </source>
</evidence>
<dbReference type="EMBL" id="BDGX01000033">
    <property type="protein sequence ID" value="GAV52404.1"/>
    <property type="molecule type" value="Genomic_DNA"/>
</dbReference>
<feature type="binding site" evidence="9">
    <location>
        <position position="292"/>
    </location>
    <ligand>
        <name>Zn(2+)</name>
        <dbReference type="ChEBI" id="CHEBI:29105"/>
        <label>2</label>
    </ligand>
</feature>
<feature type="site" description="Histone H3K4me3 binding" evidence="8">
    <location>
        <position position="296"/>
    </location>
</feature>
<dbReference type="OrthoDB" id="5411773at2759"/>
<dbReference type="CDD" id="cd15505">
    <property type="entry name" value="PHD_ING"/>
    <property type="match status" value="1"/>
</dbReference>
<dbReference type="Proteomes" id="UP000187013">
    <property type="component" value="Unassembled WGS sequence"/>
</dbReference>
<evidence type="ECO:0000256" key="5">
    <source>
        <dbReference type="ARBA" id="ARBA00022833"/>
    </source>
</evidence>
<keyword evidence="7 11" id="KW-0539">Nucleus</keyword>
<dbReference type="GO" id="GO:0006325">
    <property type="term" value="P:chromatin organization"/>
    <property type="evidence" value="ECO:0007669"/>
    <property type="project" value="UniProtKB-KW"/>
</dbReference>
<keyword evidence="5 9" id="KW-0862">Zinc</keyword>
<comment type="function">
    <text evidence="11">Component of an histone acetyltransferase complex.</text>
</comment>
<dbReference type="GO" id="GO:0070210">
    <property type="term" value="C:Rpd3L-Expanded complex"/>
    <property type="evidence" value="ECO:0007669"/>
    <property type="project" value="TreeGrafter"/>
</dbReference>
<evidence type="ECO:0000256" key="12">
    <source>
        <dbReference type="SAM" id="MobiDB-lite"/>
    </source>
</evidence>
<evidence type="ECO:0000256" key="4">
    <source>
        <dbReference type="ARBA" id="ARBA00022771"/>
    </source>
</evidence>
<feature type="binding site" evidence="9">
    <location>
        <position position="287"/>
    </location>
    <ligand>
        <name>Zn(2+)</name>
        <dbReference type="ChEBI" id="CHEBI:29105"/>
        <label>2</label>
    </ligand>
</feature>
<comment type="subunit">
    <text evidence="11">Component of an histone acetyltransferase complex. Interacts with H3K4me3 and to a lesser extent with H3K4me2.</text>
</comment>
<proteinExistence type="inferred from homology"/>
<evidence type="ECO:0000256" key="9">
    <source>
        <dbReference type="PIRSR" id="PIRSR628651-51"/>
    </source>
</evidence>
<evidence type="ECO:0000256" key="2">
    <source>
        <dbReference type="ARBA" id="ARBA00010210"/>
    </source>
</evidence>
<evidence type="ECO:0000256" key="11">
    <source>
        <dbReference type="RuleBase" id="RU361213"/>
    </source>
</evidence>
<name>A0A1Q3A9K2_ZYGRO</name>
<dbReference type="SMART" id="SM00249">
    <property type="entry name" value="PHD"/>
    <property type="match status" value="1"/>
</dbReference>
<comment type="domain">
    <text evidence="11">The PHD-type zinc finger mediates the binding to H3K4me3.</text>
</comment>
<comment type="similarity">
    <text evidence="2 11">Belongs to the ING family.</text>
</comment>
<evidence type="ECO:0000256" key="7">
    <source>
        <dbReference type="ARBA" id="ARBA00023242"/>
    </source>
</evidence>
<dbReference type="SMART" id="SM01408">
    <property type="entry name" value="ING"/>
    <property type="match status" value="1"/>
</dbReference>